<keyword evidence="4 7" id="KW-1133">Transmembrane helix</keyword>
<evidence type="ECO:0000256" key="4">
    <source>
        <dbReference type="ARBA" id="ARBA00022989"/>
    </source>
</evidence>
<keyword evidence="10" id="KW-1185">Reference proteome</keyword>
<dbReference type="PANTHER" id="PTHR32309:SF13">
    <property type="entry name" value="FERRIC ENTEROBACTIN TRANSPORT PROTEIN FEPE"/>
    <property type="match status" value="1"/>
</dbReference>
<feature type="coiled-coil region" evidence="6">
    <location>
        <begin position="359"/>
        <end position="424"/>
    </location>
</feature>
<organism evidence="9 10">
    <name type="scientific">Olivibacter oleidegradans</name>
    <dbReference type="NCBI Taxonomy" id="760123"/>
    <lineage>
        <taxon>Bacteria</taxon>
        <taxon>Pseudomonadati</taxon>
        <taxon>Bacteroidota</taxon>
        <taxon>Sphingobacteriia</taxon>
        <taxon>Sphingobacteriales</taxon>
        <taxon>Sphingobacteriaceae</taxon>
        <taxon>Olivibacter</taxon>
    </lineage>
</organism>
<keyword evidence="6" id="KW-0175">Coiled coil</keyword>
<feature type="transmembrane region" description="Helical" evidence="7">
    <location>
        <begin position="455"/>
        <end position="479"/>
    </location>
</feature>
<dbReference type="InterPro" id="IPR050445">
    <property type="entry name" value="Bact_polysacc_biosynth/exp"/>
</dbReference>
<keyword evidence="5 7" id="KW-0472">Membrane</keyword>
<comment type="caution">
    <text evidence="9">The sequence shown here is derived from an EMBL/GenBank/DDBJ whole genome shotgun (WGS) entry which is preliminary data.</text>
</comment>
<accession>A0ABV6HMU1</accession>
<dbReference type="InterPro" id="IPR003856">
    <property type="entry name" value="LPS_length_determ_N"/>
</dbReference>
<reference evidence="9 10" key="1">
    <citation type="submission" date="2024-09" db="EMBL/GenBank/DDBJ databases">
        <authorList>
            <person name="Sun Q."/>
            <person name="Mori K."/>
        </authorList>
    </citation>
    <scope>NUCLEOTIDE SEQUENCE [LARGE SCALE GENOMIC DNA]</scope>
    <source>
        <strain evidence="9 10">CCM 7765</strain>
    </source>
</reference>
<feature type="domain" description="Polysaccharide chain length determinant N-terminal" evidence="8">
    <location>
        <begin position="1"/>
        <end position="89"/>
    </location>
</feature>
<sequence>MDIKALLKHYGRYKWLIISVPLLCVVVTYFLVKDLPQKYISQAQVATGLTDESQRTADSQNLDYFRVTTQFGNIMETMRNRTVLSILTNSLMLHDLQNPVTAFQPWSDLLQKLSPQEREKAASFVRQKLIAREPITLNDNKAAGIPLLDIAKSMAYDEKGLLKNLNIQRLGESDFINIEFTSTNPDLSAYVVNTLAQEFLTYYTNTTFTNQRNSLTLLDSLLKDKERVMTEKNAELKNYKIGSGVLNLDKQSDVIYTQISQIEAKRAETISQIQSLKGALKAINTKLAAGGEASTGGTSLEENNQIIDLENQLKIANQQYIKNNFRAEDKRQIDSLSALRRLKVAAAADKYITSPSAVRKELNDQRLKLETDLALAQNSMSSIEAELATLRGRYSSLVPTDAGVQNLERDADVATKEYMDALTRYNQTSVEKNTTAKLHLAQPGLPGTPEPSKGFIYVGLAGFAGLSLCLAILTIAFVLDKTIRTPRDWKSATGINVVGSLNFIQEKNKDLRDIWEDNAIVGNYSIYKDLLRSLRFEVDRELLTVEGNVLGVTSLYRGSGKTFLSSSLAYAFAMTGRKVLLISEHSPNLASMIRNDQEQPMQGFESFLVKKEIKVEDLITILNRTPGSKSLLEMKDANSLIAGFSYLKDKFDLIIIDMDSLQDMNRVKEWMMFVSKFLLVFDAGTKLDDHSLELLEQVRKEPGFLGAVLNKVVLNQPV</sequence>
<dbReference type="SUPFAM" id="SSF52540">
    <property type="entry name" value="P-loop containing nucleoside triphosphate hydrolases"/>
    <property type="match status" value="1"/>
</dbReference>
<dbReference type="RefSeq" id="WP_130855233.1">
    <property type="nucleotide sequence ID" value="NZ_JBHLWO010000002.1"/>
</dbReference>
<evidence type="ECO:0000256" key="6">
    <source>
        <dbReference type="SAM" id="Coils"/>
    </source>
</evidence>
<evidence type="ECO:0000313" key="9">
    <source>
        <dbReference type="EMBL" id="MFC0320192.1"/>
    </source>
</evidence>
<protein>
    <submittedName>
        <fullName evidence="9">Exopolysaccharide transport family protein</fullName>
    </submittedName>
</protein>
<evidence type="ECO:0000313" key="10">
    <source>
        <dbReference type="Proteomes" id="UP001589774"/>
    </source>
</evidence>
<keyword evidence="3 7" id="KW-0812">Transmembrane</keyword>
<dbReference type="Gene3D" id="3.40.50.300">
    <property type="entry name" value="P-loop containing nucleotide triphosphate hydrolases"/>
    <property type="match status" value="1"/>
</dbReference>
<dbReference type="PANTHER" id="PTHR32309">
    <property type="entry name" value="TYROSINE-PROTEIN KINASE"/>
    <property type="match status" value="1"/>
</dbReference>
<evidence type="ECO:0000256" key="1">
    <source>
        <dbReference type="ARBA" id="ARBA00004651"/>
    </source>
</evidence>
<dbReference type="Proteomes" id="UP001589774">
    <property type="component" value="Unassembled WGS sequence"/>
</dbReference>
<evidence type="ECO:0000256" key="7">
    <source>
        <dbReference type="SAM" id="Phobius"/>
    </source>
</evidence>
<dbReference type="Pfam" id="PF02706">
    <property type="entry name" value="Wzz"/>
    <property type="match status" value="1"/>
</dbReference>
<dbReference type="InterPro" id="IPR027417">
    <property type="entry name" value="P-loop_NTPase"/>
</dbReference>
<proteinExistence type="predicted"/>
<feature type="transmembrane region" description="Helical" evidence="7">
    <location>
        <begin position="12"/>
        <end position="32"/>
    </location>
</feature>
<evidence type="ECO:0000256" key="2">
    <source>
        <dbReference type="ARBA" id="ARBA00022475"/>
    </source>
</evidence>
<name>A0ABV6HMU1_9SPHI</name>
<evidence type="ECO:0000259" key="8">
    <source>
        <dbReference type="Pfam" id="PF02706"/>
    </source>
</evidence>
<dbReference type="EMBL" id="JBHLWO010000002">
    <property type="protein sequence ID" value="MFC0320192.1"/>
    <property type="molecule type" value="Genomic_DNA"/>
</dbReference>
<comment type="subcellular location">
    <subcellularLocation>
        <location evidence="1">Cell membrane</location>
        <topology evidence="1">Multi-pass membrane protein</topology>
    </subcellularLocation>
</comment>
<gene>
    <name evidence="9" type="ORF">ACFFI0_17840</name>
</gene>
<evidence type="ECO:0000256" key="3">
    <source>
        <dbReference type="ARBA" id="ARBA00022692"/>
    </source>
</evidence>
<evidence type="ECO:0000256" key="5">
    <source>
        <dbReference type="ARBA" id="ARBA00023136"/>
    </source>
</evidence>
<keyword evidence="2" id="KW-1003">Cell membrane</keyword>